<dbReference type="Proteomes" id="UP001228049">
    <property type="component" value="Unassembled WGS sequence"/>
</dbReference>
<sequence length="172" mass="19448">MLFYFPLSLLALLSPSEQTQQHLRHLYMSEALGGLNIHNTKPLFIICCAQEFYLCKQKKRHEENVKAYVRTTASATARTDVAQIEPEEVACLRRLTILEGFEPVTSQSRVWPDTANSIDAEFSFSLAGQGVTSSGKREHIAKVARKNLPFDSSTRIKPANAFRKRGQPMMEF</sequence>
<dbReference type="AlphaFoldDB" id="A0AAD9C5L4"/>
<keyword evidence="2" id="KW-0812">Transmembrane</keyword>
<keyword evidence="2" id="KW-0472">Membrane</keyword>
<feature type="chain" id="PRO_5042154381" evidence="1">
    <location>
        <begin position="19"/>
        <end position="172"/>
    </location>
</feature>
<evidence type="ECO:0000313" key="3">
    <source>
        <dbReference type="Proteomes" id="UP001228049"/>
    </source>
</evidence>
<gene>
    <name evidence="2" type="ORF">KUDE01_020380</name>
</gene>
<organism evidence="2 3">
    <name type="scientific">Dissostichus eleginoides</name>
    <name type="common">Patagonian toothfish</name>
    <name type="synonym">Dissostichus amissus</name>
    <dbReference type="NCBI Taxonomy" id="100907"/>
    <lineage>
        <taxon>Eukaryota</taxon>
        <taxon>Metazoa</taxon>
        <taxon>Chordata</taxon>
        <taxon>Craniata</taxon>
        <taxon>Vertebrata</taxon>
        <taxon>Euteleostomi</taxon>
        <taxon>Actinopterygii</taxon>
        <taxon>Neopterygii</taxon>
        <taxon>Teleostei</taxon>
        <taxon>Neoteleostei</taxon>
        <taxon>Acanthomorphata</taxon>
        <taxon>Eupercaria</taxon>
        <taxon>Perciformes</taxon>
        <taxon>Notothenioidei</taxon>
        <taxon>Nototheniidae</taxon>
        <taxon>Dissostichus</taxon>
    </lineage>
</organism>
<dbReference type="EMBL" id="JASDAP010000010">
    <property type="protein sequence ID" value="KAK1894924.1"/>
    <property type="molecule type" value="Genomic_DNA"/>
</dbReference>
<evidence type="ECO:0000256" key="1">
    <source>
        <dbReference type="SAM" id="SignalP"/>
    </source>
</evidence>
<feature type="signal peptide" evidence="1">
    <location>
        <begin position="1"/>
        <end position="18"/>
    </location>
</feature>
<keyword evidence="3" id="KW-1185">Reference proteome</keyword>
<accession>A0AAD9C5L4</accession>
<comment type="caution">
    <text evidence="2">The sequence shown here is derived from an EMBL/GenBank/DDBJ whole genome shotgun (WGS) entry which is preliminary data.</text>
</comment>
<name>A0AAD9C5L4_DISEL</name>
<proteinExistence type="predicted"/>
<protein>
    <submittedName>
        <fullName evidence="2">Transmembrane protein 106A</fullName>
    </submittedName>
</protein>
<reference evidence="2" key="1">
    <citation type="submission" date="2023-04" db="EMBL/GenBank/DDBJ databases">
        <title>Chromosome-level genome of Chaenocephalus aceratus.</title>
        <authorList>
            <person name="Park H."/>
        </authorList>
    </citation>
    <scope>NUCLEOTIDE SEQUENCE</scope>
    <source>
        <strain evidence="2">DE</strain>
        <tissue evidence="2">Muscle</tissue>
    </source>
</reference>
<evidence type="ECO:0000313" key="2">
    <source>
        <dbReference type="EMBL" id="KAK1894924.1"/>
    </source>
</evidence>
<keyword evidence="1" id="KW-0732">Signal</keyword>